<dbReference type="EMBL" id="MFZM01000014">
    <property type="protein sequence ID" value="OGK23941.1"/>
    <property type="molecule type" value="Genomic_DNA"/>
</dbReference>
<protein>
    <recommendedName>
        <fullName evidence="3">M23ase beta-sheet core domain-containing protein</fullName>
    </recommendedName>
</protein>
<proteinExistence type="predicted"/>
<feature type="coiled-coil region" evidence="1">
    <location>
        <begin position="166"/>
        <end position="225"/>
    </location>
</feature>
<dbReference type="Gene3D" id="2.70.70.10">
    <property type="entry name" value="Glucose Permease (Domain IIA)"/>
    <property type="match status" value="1"/>
</dbReference>
<dbReference type="Proteomes" id="UP000177159">
    <property type="component" value="Unassembled WGS sequence"/>
</dbReference>
<reference evidence="4 5" key="1">
    <citation type="journal article" date="2016" name="Nat. Commun.">
        <title>Thousands of microbial genomes shed light on interconnected biogeochemical processes in an aquifer system.</title>
        <authorList>
            <person name="Anantharaman K."/>
            <person name="Brown C.T."/>
            <person name="Hug L.A."/>
            <person name="Sharon I."/>
            <person name="Castelle C.J."/>
            <person name="Probst A.J."/>
            <person name="Thomas B.C."/>
            <person name="Singh A."/>
            <person name="Wilkins M.J."/>
            <person name="Karaoz U."/>
            <person name="Brodie E.L."/>
            <person name="Williams K.H."/>
            <person name="Hubbard S.S."/>
            <person name="Banfield J.F."/>
        </authorList>
    </citation>
    <scope>NUCLEOTIDE SEQUENCE [LARGE SCALE GENOMIC DNA]</scope>
</reference>
<dbReference type="Pfam" id="PF01551">
    <property type="entry name" value="Peptidase_M23"/>
    <property type="match status" value="1"/>
</dbReference>
<feature type="coiled-coil region" evidence="1">
    <location>
        <begin position="34"/>
        <end position="103"/>
    </location>
</feature>
<feature type="signal peptide" evidence="2">
    <location>
        <begin position="1"/>
        <end position="28"/>
    </location>
</feature>
<keyword evidence="2" id="KW-0732">Signal</keyword>
<dbReference type="Gene3D" id="6.10.250.3150">
    <property type="match status" value="1"/>
</dbReference>
<evidence type="ECO:0000313" key="5">
    <source>
        <dbReference type="Proteomes" id="UP000177159"/>
    </source>
</evidence>
<dbReference type="CDD" id="cd12797">
    <property type="entry name" value="M23_peptidase"/>
    <property type="match status" value="1"/>
</dbReference>
<evidence type="ECO:0000256" key="2">
    <source>
        <dbReference type="SAM" id="SignalP"/>
    </source>
</evidence>
<dbReference type="PANTHER" id="PTHR21666:SF270">
    <property type="entry name" value="MUREIN HYDROLASE ACTIVATOR ENVC"/>
    <property type="match status" value="1"/>
</dbReference>
<feature type="domain" description="M23ase beta-sheet core" evidence="3">
    <location>
        <begin position="240"/>
        <end position="278"/>
    </location>
</feature>
<evidence type="ECO:0000313" key="4">
    <source>
        <dbReference type="EMBL" id="OGK23941.1"/>
    </source>
</evidence>
<organism evidence="4 5">
    <name type="scientific">Candidatus Roizmanbacteria bacterium RIFCSPHIGHO2_02_FULL_37_24</name>
    <dbReference type="NCBI Taxonomy" id="1802037"/>
    <lineage>
        <taxon>Bacteria</taxon>
        <taxon>Candidatus Roizmaniibacteriota</taxon>
    </lineage>
</organism>
<dbReference type="AlphaFoldDB" id="A0A1F7GYD1"/>
<dbReference type="SUPFAM" id="SSF51261">
    <property type="entry name" value="Duplicated hybrid motif"/>
    <property type="match status" value="2"/>
</dbReference>
<evidence type="ECO:0000256" key="1">
    <source>
        <dbReference type="SAM" id="Coils"/>
    </source>
</evidence>
<accession>A0A1F7GYD1</accession>
<dbReference type="GO" id="GO:0004222">
    <property type="term" value="F:metalloendopeptidase activity"/>
    <property type="evidence" value="ECO:0007669"/>
    <property type="project" value="TreeGrafter"/>
</dbReference>
<gene>
    <name evidence="4" type="ORF">A3C24_00315</name>
</gene>
<sequence length="369" mass="41564">MFAAKKKVVFVSIILFSVFIVRHNTALAQICSGKDDCSQKIKEYEEKLAATRVQKNSLASQIDLMNTKIDLTRVRIENTQHIIIETQKEIEELGGKIERLNTSLNHLTQILLQKIVEGYKNKDIGVLEIFFAPDSTTLANQFKYIQIAQENDRRLAVQTQQIKVNYAQQKDLREVKKTELETLESQLQTQQQELDAQKTQKESLLEQTKSDEQRYQQLLSQALAEFEAINRAIKTGSKVGEVKKGDPIGLVGNSGYPFCSTGAHLHFEVRENGQWVDPGKYINGGPWSHPLTEPIILTQGFGVTPYSWRYAYSGGIHTGYDMVSKSSDVIRAPHDGTLFVSSQACGGAIINIKYIEHADGIVSYYLHVQ</sequence>
<dbReference type="InterPro" id="IPR011055">
    <property type="entry name" value="Dup_hybrid_motif"/>
</dbReference>
<comment type="caution">
    <text evidence="4">The sequence shown here is derived from an EMBL/GenBank/DDBJ whole genome shotgun (WGS) entry which is preliminary data.</text>
</comment>
<dbReference type="PANTHER" id="PTHR21666">
    <property type="entry name" value="PEPTIDASE-RELATED"/>
    <property type="match status" value="1"/>
</dbReference>
<evidence type="ECO:0000259" key="3">
    <source>
        <dbReference type="Pfam" id="PF01551"/>
    </source>
</evidence>
<dbReference type="InterPro" id="IPR050570">
    <property type="entry name" value="Cell_wall_metabolism_enzyme"/>
</dbReference>
<dbReference type="InterPro" id="IPR016047">
    <property type="entry name" value="M23ase_b-sheet_dom"/>
</dbReference>
<feature type="chain" id="PRO_5009529223" description="M23ase beta-sheet core domain-containing protein" evidence="2">
    <location>
        <begin position="29"/>
        <end position="369"/>
    </location>
</feature>
<name>A0A1F7GYD1_9BACT</name>
<keyword evidence="1" id="KW-0175">Coiled coil</keyword>